<evidence type="ECO:0000313" key="1">
    <source>
        <dbReference type="EMBL" id="KKZ69951.1"/>
    </source>
</evidence>
<dbReference type="Proteomes" id="UP000265325">
    <property type="component" value="Unassembled WGS sequence"/>
</dbReference>
<dbReference type="OrthoDB" id="7059377at2"/>
<protein>
    <submittedName>
        <fullName evidence="1">Uncharacterized protein</fullName>
    </submittedName>
</protein>
<dbReference type="InterPro" id="IPR045390">
    <property type="entry name" value="ABC-3C_MC3"/>
</dbReference>
<dbReference type="EMBL" id="LAQS01000073">
    <property type="protein sequence ID" value="KKZ69951.1"/>
    <property type="molecule type" value="Genomic_DNA"/>
</dbReference>
<organism evidence="1 2">
    <name type="scientific">Streptomyces showdoensis</name>
    <dbReference type="NCBI Taxonomy" id="68268"/>
    <lineage>
        <taxon>Bacteria</taxon>
        <taxon>Bacillati</taxon>
        <taxon>Actinomycetota</taxon>
        <taxon>Actinomycetes</taxon>
        <taxon>Kitasatosporales</taxon>
        <taxon>Streptomycetaceae</taxon>
        <taxon>Streptomyces</taxon>
    </lineage>
</organism>
<accession>A0A2P2GEM9</accession>
<name>A0A2P2GEM9_STREW</name>
<dbReference type="AlphaFoldDB" id="A0A2P2GEM9"/>
<sequence length="162" mass="17042">MTTTQLPEAAALLNPAFGAYILSHSAAAYAAAATEPESHLPWPSAFLVLPLVLPPDSRSALPRDTRTQLAGWLADNTMIRAAFPQRAPALHAYTQGCIRFGIRHGTLALTGGGLRATRKPAKPDSSQPAGEAATCVRAAVLVGRWFAATDTATLFTLLGVRP</sequence>
<keyword evidence="2" id="KW-1185">Reference proteome</keyword>
<evidence type="ECO:0000313" key="2">
    <source>
        <dbReference type="Proteomes" id="UP000265325"/>
    </source>
</evidence>
<comment type="caution">
    <text evidence="1">The sequence shown here is derived from an EMBL/GenBank/DDBJ whole genome shotgun (WGS) entry which is preliminary data.</text>
</comment>
<proteinExistence type="predicted"/>
<dbReference type="RefSeq" id="WP_046911498.1">
    <property type="nucleotide sequence ID" value="NZ_BAAAXG010000008.1"/>
</dbReference>
<reference evidence="1 2" key="1">
    <citation type="submission" date="2015-05" db="EMBL/GenBank/DDBJ databases">
        <title>Draft Genome assembly of Streptomyces showdoensis.</title>
        <authorList>
            <person name="Thapa K.K."/>
            <person name="Metsa-Ketela M."/>
        </authorList>
    </citation>
    <scope>NUCLEOTIDE SEQUENCE [LARGE SCALE GENOMIC DNA]</scope>
    <source>
        <strain evidence="1 2">ATCC 15227</strain>
    </source>
</reference>
<dbReference type="Pfam" id="PF20131">
    <property type="entry name" value="MC3"/>
    <property type="match status" value="1"/>
</dbReference>
<gene>
    <name evidence="1" type="ORF">VO63_31510</name>
</gene>